<feature type="coiled-coil region" evidence="1">
    <location>
        <begin position="1097"/>
        <end position="1177"/>
    </location>
</feature>
<feature type="compositionally biased region" description="Basic and acidic residues" evidence="2">
    <location>
        <begin position="1275"/>
        <end position="1290"/>
    </location>
</feature>
<name>A0A1G9W4K5_9ACTN</name>
<keyword evidence="3" id="KW-0472">Membrane</keyword>
<feature type="transmembrane region" description="Helical" evidence="3">
    <location>
        <begin position="181"/>
        <end position="201"/>
    </location>
</feature>
<evidence type="ECO:0000313" key="5">
    <source>
        <dbReference type="Proteomes" id="UP000199004"/>
    </source>
</evidence>
<evidence type="ECO:0000313" key="4">
    <source>
        <dbReference type="EMBL" id="SDM79492.1"/>
    </source>
</evidence>
<feature type="transmembrane region" description="Helical" evidence="3">
    <location>
        <begin position="145"/>
        <end position="169"/>
    </location>
</feature>
<feature type="region of interest" description="Disordered" evidence="2">
    <location>
        <begin position="1275"/>
        <end position="1297"/>
    </location>
</feature>
<evidence type="ECO:0000256" key="1">
    <source>
        <dbReference type="SAM" id="Coils"/>
    </source>
</evidence>
<evidence type="ECO:0000256" key="2">
    <source>
        <dbReference type="SAM" id="MobiDB-lite"/>
    </source>
</evidence>
<evidence type="ECO:0008006" key="6">
    <source>
        <dbReference type="Google" id="ProtNLM"/>
    </source>
</evidence>
<accession>A0A1G9W4K5</accession>
<evidence type="ECO:0000256" key="3">
    <source>
        <dbReference type="SAM" id="Phobius"/>
    </source>
</evidence>
<reference evidence="4 5" key="1">
    <citation type="submission" date="2016-10" db="EMBL/GenBank/DDBJ databases">
        <authorList>
            <person name="de Groot N.N."/>
        </authorList>
    </citation>
    <scope>NUCLEOTIDE SEQUENCE [LARGE SCALE GENOMIC DNA]</scope>
    <source>
        <strain evidence="4 5">CGMCC 1.11147</strain>
    </source>
</reference>
<keyword evidence="3" id="KW-0812">Transmembrane</keyword>
<organism evidence="4 5">
    <name type="scientific">Nocardioides szechwanensis</name>
    <dbReference type="NCBI Taxonomy" id="1005944"/>
    <lineage>
        <taxon>Bacteria</taxon>
        <taxon>Bacillati</taxon>
        <taxon>Actinomycetota</taxon>
        <taxon>Actinomycetes</taxon>
        <taxon>Propionibacteriales</taxon>
        <taxon>Nocardioidaceae</taxon>
        <taxon>Nocardioides</taxon>
    </lineage>
</organism>
<dbReference type="EMBL" id="FNIC01000001">
    <property type="protein sequence ID" value="SDM79492.1"/>
    <property type="molecule type" value="Genomic_DNA"/>
</dbReference>
<dbReference type="Proteomes" id="UP000199004">
    <property type="component" value="Unassembled WGS sequence"/>
</dbReference>
<keyword evidence="1" id="KW-0175">Coiled coil</keyword>
<sequence length="1353" mass="139842">MADLTVIGRVAVKVIPDTSDFRGQAKRELAAIEKSIKKLTIGFTADVREAVKQVDRAIDKAQSHAKHKPVELSVGLNAVSHRVTQTRLAALSRPRIATIVPKINEAAAGKVGASLAALSGGRGLGNIGSDLADYIGGLDKAVPKIAAAGLAVATLSSLALASSSNVLALGTSLASTAGAGLALPGILGGLAIGFGASIAVLKDFNEVLPGVSERLSALQDSMSTRFWNQAKEPFQDFIQSIFPQFASGMNDTSTALGTFFGNLANSGTSVFDGQLNSMFVDLQRSIRISGQYTDEFVGILEKLGSVGAGNLPRLAGWFGDISTEFNNWLAKKGDSGLQTFVDEGVTALKDLGGVLNATGGIFAGLARAAEVAGGSTLSIMRDTLEGVERIVDSSKFQTALSNAFRGAHEGMSALTDEAGPALQSLLYSLSDTLTTVLPSAGKTAGTALGAIFDGLDQPKVQQSIIGLFDNIGTAVDNLKGSMPGVGKALASIVDVVGDVGVNLSRALGPALDTISPAIVSLSEDLGPLIDQLGDLLVNAVKGASPVIVDLVSVLGDLAGALAMILQPINELADLFGKLPDPVQSAIGSLVSVGLLVGGAMWMGAAVRAKLMLLSGAILDAGTKAGVAQGGFLRAGLAAESMGNKMTFARAGAAGLALAVLTLGTDAAGSNEKLSALATVGGGALLGFSVGGPIGAAIGGGAGALYALSQNARDTTAALSEAKPAALDYAATLDSMTAAATRVTRGMALVALTENGAVEAGAKLGITSRELVNGMLGQGNAYETLGRKIADIRNPLNQAFAAGETLTQGQLDMLRATGDLNVLLGEQAWDFKNLTAAKRNEIMATQDLSSLQGKIPKAVYTKIEATGIPPTLNGIARVVNKYSLLDGKQIKSVIEATGVDTSVRAVNRVIAKLVAAGKIKANPKIRVETKVAEGDTAAVTEKVKNLNKVEGVGRVKIKDEATKPVNEVQTLLVRYGKMTVSALVKITDHATAGINAVRANLQSLNGDTATVTTLHRNVTTFSGGGSTPDPLGEGASGRVVAGKAGQAAAAAFAENFSRVIDRYMSKTSGMFDKLIDKAKTKEQRKHLKDMFGGALDHLKEMSKRHEKWMRQLDAARTKLKQVQADLASFKDAARAVIVESANPTNMEIGGFDDLVAQMQNAALEAEEFERVIKALIAQGLNSTTLQQILDKGPQAGMATAQAILQGGVKQIDAIQDQINAAANGVANAAGSELFGGLLNEAQTDVDKLIGQLAPLQARLREFATNLVAAFRDQLDKEFGKPGKPGRPDSGKDWLNPQSNTKRAVVGRIAHEDTHSKSKGNGTTLIYNAAPGPQITSEEALFRAGKRARAVFTAA</sequence>
<keyword evidence="3" id="KW-1133">Transmembrane helix</keyword>
<gene>
    <name evidence="4" type="ORF">SAMN05192576_0947</name>
</gene>
<protein>
    <recommendedName>
        <fullName evidence="6">Tape measure domain-containing protein</fullName>
    </recommendedName>
</protein>
<keyword evidence="5" id="KW-1185">Reference proteome</keyword>
<proteinExistence type="predicted"/>